<dbReference type="OrthoDB" id="4934446at2759"/>
<dbReference type="AlphaFoldDB" id="A0A6G1J7V8"/>
<accession>A0A6G1J7V8</accession>
<organism evidence="1 2">
    <name type="scientific">Lentithecium fluviatile CBS 122367</name>
    <dbReference type="NCBI Taxonomy" id="1168545"/>
    <lineage>
        <taxon>Eukaryota</taxon>
        <taxon>Fungi</taxon>
        <taxon>Dikarya</taxon>
        <taxon>Ascomycota</taxon>
        <taxon>Pezizomycotina</taxon>
        <taxon>Dothideomycetes</taxon>
        <taxon>Pleosporomycetidae</taxon>
        <taxon>Pleosporales</taxon>
        <taxon>Massarineae</taxon>
        <taxon>Lentitheciaceae</taxon>
        <taxon>Lentithecium</taxon>
    </lineage>
</organism>
<dbReference type="EMBL" id="MU005576">
    <property type="protein sequence ID" value="KAF2686596.1"/>
    <property type="molecule type" value="Genomic_DNA"/>
</dbReference>
<reference evidence="1" key="1">
    <citation type="journal article" date="2020" name="Stud. Mycol.">
        <title>101 Dothideomycetes genomes: a test case for predicting lifestyles and emergence of pathogens.</title>
        <authorList>
            <person name="Haridas S."/>
            <person name="Albert R."/>
            <person name="Binder M."/>
            <person name="Bloem J."/>
            <person name="Labutti K."/>
            <person name="Salamov A."/>
            <person name="Andreopoulos B."/>
            <person name="Baker S."/>
            <person name="Barry K."/>
            <person name="Bills G."/>
            <person name="Bluhm B."/>
            <person name="Cannon C."/>
            <person name="Castanera R."/>
            <person name="Culley D."/>
            <person name="Daum C."/>
            <person name="Ezra D."/>
            <person name="Gonzalez J."/>
            <person name="Henrissat B."/>
            <person name="Kuo A."/>
            <person name="Liang C."/>
            <person name="Lipzen A."/>
            <person name="Lutzoni F."/>
            <person name="Magnuson J."/>
            <person name="Mondo S."/>
            <person name="Nolan M."/>
            <person name="Ohm R."/>
            <person name="Pangilinan J."/>
            <person name="Park H.-J."/>
            <person name="Ramirez L."/>
            <person name="Alfaro M."/>
            <person name="Sun H."/>
            <person name="Tritt A."/>
            <person name="Yoshinaga Y."/>
            <person name="Zwiers L.-H."/>
            <person name="Turgeon B."/>
            <person name="Goodwin S."/>
            <person name="Spatafora J."/>
            <person name="Crous P."/>
            <person name="Grigoriev I."/>
        </authorList>
    </citation>
    <scope>NUCLEOTIDE SEQUENCE</scope>
    <source>
        <strain evidence="1">CBS 122367</strain>
    </source>
</reference>
<keyword evidence="2" id="KW-1185">Reference proteome</keyword>
<name>A0A6G1J7V8_9PLEO</name>
<dbReference type="Proteomes" id="UP000799291">
    <property type="component" value="Unassembled WGS sequence"/>
</dbReference>
<protein>
    <submittedName>
        <fullName evidence="1">Uncharacterized protein</fullName>
    </submittedName>
</protein>
<gene>
    <name evidence="1" type="ORF">K458DRAFT_441418</name>
</gene>
<proteinExistence type="predicted"/>
<evidence type="ECO:0000313" key="1">
    <source>
        <dbReference type="EMBL" id="KAF2686596.1"/>
    </source>
</evidence>
<sequence length="378" mass="44006">MPFHRAKPPPVQPARPQRCEMLRSSSAISYGFINAKKSTYITSFCTVYFAARRSAEDDAMLQLYSRKLIGVARESTFDALYSRVARNWQQWDDVLTPFNHRRWSHVRSCTLTISDFEACEPRPPLAKHALQSMYRAPCWKMRRKETDMPRLQRRKAFMSRILSDFAFQWRHVLSGRYSTFTFRRLAYATVRIVTLDFTLPEWDYAREHIIRIGGTSIVMCQHAPHAMTLIREDFRKQSRFDWSDQIFTYLILSVREIILYRMNSERERYTKPTRLFDGTHPPPDEAIELLLQATQTSPPPTPLRKLPIELQDAVLGKVSAGPIESARVGCLLDTGSVFTWRCGGRYIEREEGRRRRTSSIPVESHICFGGHRSGIAYK</sequence>
<evidence type="ECO:0000313" key="2">
    <source>
        <dbReference type="Proteomes" id="UP000799291"/>
    </source>
</evidence>